<protein>
    <submittedName>
        <fullName evidence="1">Uncharacterized protein</fullName>
    </submittedName>
</protein>
<dbReference type="InParanoid" id="B3RJ87"/>
<dbReference type="PhylomeDB" id="B3RJ87"/>
<dbReference type="PANTHER" id="PTHR43628">
    <property type="entry name" value="ACTIVATOR OF C KINASE PROTEIN 1-RELATED"/>
    <property type="match status" value="1"/>
</dbReference>
<dbReference type="AlphaFoldDB" id="B3RJ87"/>
<name>B3RJ87_TRIAD</name>
<proteinExistence type="predicted"/>
<dbReference type="KEGG" id="tad:TRIADDRAFT_51448"/>
<dbReference type="SMART" id="SM00671">
    <property type="entry name" value="SEL1"/>
    <property type="match status" value="7"/>
</dbReference>
<reference evidence="1 2" key="1">
    <citation type="journal article" date="2008" name="Nature">
        <title>The Trichoplax genome and the nature of placozoans.</title>
        <authorList>
            <person name="Srivastava M."/>
            <person name="Begovic E."/>
            <person name="Chapman J."/>
            <person name="Putnam N.H."/>
            <person name="Hellsten U."/>
            <person name="Kawashima T."/>
            <person name="Kuo A."/>
            <person name="Mitros T."/>
            <person name="Salamov A."/>
            <person name="Carpenter M.L."/>
            <person name="Signorovitch A.Y."/>
            <person name="Moreno M.A."/>
            <person name="Kamm K."/>
            <person name="Grimwood J."/>
            <person name="Schmutz J."/>
            <person name="Shapiro H."/>
            <person name="Grigoriev I.V."/>
            <person name="Buss L.W."/>
            <person name="Schierwater B."/>
            <person name="Dellaporta S.L."/>
            <person name="Rokhsar D.S."/>
        </authorList>
    </citation>
    <scope>NUCLEOTIDE SEQUENCE [LARGE SCALE GENOMIC DNA]</scope>
    <source>
        <strain evidence="1 2">Grell-BS-1999</strain>
    </source>
</reference>
<dbReference type="PANTHER" id="PTHR43628:SF1">
    <property type="entry name" value="CHITIN SYNTHASE REGULATORY FACTOR 2-RELATED"/>
    <property type="match status" value="1"/>
</dbReference>
<sequence>MDFPVTRFRIVIQARRSGPSSRTSSSNTIKFKDTLDDLDEDAIKIARNYLLDGVDERLHRNSLEQLTRSIRNDVEDNSHKYYQLGYYYHYGIGPVQKDEHKAMENYRLAIEDHHPGAYYQLAQLVQDRYGNYNDVDIDQLTLIESIEEQVKMLTKSAAEGKYTQSYRKLKDSYADSQNWRSVIDDYYQSLEKSVDTTENTNQLSHIYNELGILDVITAECNHEKEKSDRQLQRGYDYFEKSKQLGKPAASYNLAVHKFAGLSSPRPAPTTHDSENIQYYIMAADQGHCLAQFELAILYQTETPTTNRDYSEALKLLLKSARYGYSDILYHVGLAYLNGLGVAQDLNLAKDYFEWAIAATNLFDNLHEGRQYFQLGYIYHKGLGLSIDIEQATHFYASGILMANCLQCYLFLAKLIEKKKLQNLNISSAIKLYMKIIELDNNNNINGYAHYRLGKIYSNDRYCNYYDSRLSKIHYEYALDRFRSKRKEKIDRDSDDYYHVGRIYQFGLGVRKDLDAAVINYQKAIGTAEITSSVYDKHYAQKALKQRKSLLTLLE</sequence>
<dbReference type="RefSeq" id="XP_002108488.1">
    <property type="nucleotide sequence ID" value="XM_002108452.1"/>
</dbReference>
<dbReference type="InterPro" id="IPR052945">
    <property type="entry name" value="Mitotic_Regulator"/>
</dbReference>
<dbReference type="SUPFAM" id="SSF81901">
    <property type="entry name" value="HCP-like"/>
    <property type="match status" value="2"/>
</dbReference>
<dbReference type="Gene3D" id="1.25.40.10">
    <property type="entry name" value="Tetratricopeptide repeat domain"/>
    <property type="match status" value="2"/>
</dbReference>
<dbReference type="GeneID" id="6748907"/>
<evidence type="ECO:0000313" key="2">
    <source>
        <dbReference type="Proteomes" id="UP000009022"/>
    </source>
</evidence>
<keyword evidence="2" id="KW-1185">Reference proteome</keyword>
<dbReference type="Pfam" id="PF08238">
    <property type="entry name" value="Sel1"/>
    <property type="match status" value="6"/>
</dbReference>
<dbReference type="Proteomes" id="UP000009022">
    <property type="component" value="Unassembled WGS sequence"/>
</dbReference>
<accession>B3RJ87</accession>
<gene>
    <name evidence="1" type="ORF">TRIADDRAFT_51448</name>
</gene>
<dbReference type="HOGENOM" id="CLU_024354_0_0_1"/>
<dbReference type="CTD" id="6748907"/>
<dbReference type="OrthoDB" id="10266786at2759"/>
<evidence type="ECO:0000313" key="1">
    <source>
        <dbReference type="EMBL" id="EDV29286.1"/>
    </source>
</evidence>
<organism evidence="1 2">
    <name type="scientific">Trichoplax adhaerens</name>
    <name type="common">Trichoplax reptans</name>
    <dbReference type="NCBI Taxonomy" id="10228"/>
    <lineage>
        <taxon>Eukaryota</taxon>
        <taxon>Metazoa</taxon>
        <taxon>Placozoa</taxon>
        <taxon>Uniplacotomia</taxon>
        <taxon>Trichoplacea</taxon>
        <taxon>Trichoplacidae</taxon>
        <taxon>Trichoplax</taxon>
    </lineage>
</organism>
<dbReference type="EMBL" id="DS985241">
    <property type="protein sequence ID" value="EDV29286.1"/>
    <property type="molecule type" value="Genomic_DNA"/>
</dbReference>
<dbReference type="InterPro" id="IPR011990">
    <property type="entry name" value="TPR-like_helical_dom_sf"/>
</dbReference>
<dbReference type="InterPro" id="IPR006597">
    <property type="entry name" value="Sel1-like"/>
</dbReference>
<dbReference type="STRING" id="10228.B3RJ87"/>